<dbReference type="PROSITE" id="PS00061">
    <property type="entry name" value="ADH_SHORT"/>
    <property type="match status" value="1"/>
</dbReference>
<comment type="caution">
    <text evidence="5">The sequence shown here is derived from an EMBL/GenBank/DDBJ whole genome shotgun (WGS) entry which is preliminary data.</text>
</comment>
<proteinExistence type="inferred from homology"/>
<dbReference type="PRINTS" id="PR00081">
    <property type="entry name" value="GDHRDH"/>
</dbReference>
<gene>
    <name evidence="5" type="ORF">KME15_27880</name>
</gene>
<evidence type="ECO:0000313" key="6">
    <source>
        <dbReference type="Proteomes" id="UP000757435"/>
    </source>
</evidence>
<evidence type="ECO:0000256" key="3">
    <source>
        <dbReference type="ARBA" id="ARBA00023002"/>
    </source>
</evidence>
<evidence type="ECO:0000256" key="1">
    <source>
        <dbReference type="ARBA" id="ARBA00006484"/>
    </source>
</evidence>
<dbReference type="SUPFAM" id="SSF51735">
    <property type="entry name" value="NAD(P)-binding Rossmann-fold domains"/>
    <property type="match status" value="1"/>
</dbReference>
<evidence type="ECO:0000256" key="2">
    <source>
        <dbReference type="ARBA" id="ARBA00022857"/>
    </source>
</evidence>
<dbReference type="Gene3D" id="3.40.50.720">
    <property type="entry name" value="NAD(P)-binding Rossmann-like Domain"/>
    <property type="match status" value="1"/>
</dbReference>
<dbReference type="NCBIfam" id="NF005559">
    <property type="entry name" value="PRK07231.1"/>
    <property type="match status" value="1"/>
</dbReference>
<dbReference type="Pfam" id="PF13561">
    <property type="entry name" value="adh_short_C2"/>
    <property type="match status" value="1"/>
</dbReference>
<reference evidence="5" key="1">
    <citation type="submission" date="2021-05" db="EMBL/GenBank/DDBJ databases">
        <authorList>
            <person name="Pietrasiak N."/>
            <person name="Ward R."/>
            <person name="Stajich J.E."/>
            <person name="Kurbessoian T."/>
        </authorList>
    </citation>
    <scope>NUCLEOTIDE SEQUENCE</scope>
    <source>
        <strain evidence="5">UHER 2000/2452</strain>
    </source>
</reference>
<dbReference type="SMART" id="SM00822">
    <property type="entry name" value="PKS_KR"/>
    <property type="match status" value="1"/>
</dbReference>
<feature type="domain" description="Ketoreductase" evidence="4">
    <location>
        <begin position="7"/>
        <end position="186"/>
    </location>
</feature>
<evidence type="ECO:0000259" key="4">
    <source>
        <dbReference type="SMART" id="SM00822"/>
    </source>
</evidence>
<evidence type="ECO:0000313" key="5">
    <source>
        <dbReference type="EMBL" id="MBW4662484.1"/>
    </source>
</evidence>
<dbReference type="InterPro" id="IPR002347">
    <property type="entry name" value="SDR_fam"/>
</dbReference>
<sequence length="246" mass="25840">MENLTGKVAIVTGSSRGIGRGIAERLGQDGATVVVNYSGSEQEAKQVVEAIESKGGKSVAIQASVSKVEDIRRLFAETIRHFGQLDILVNNADIAIGGAIADVTEDDYDKVFNLNVRGVLFALQEAAKHMSNGGRIVNISSTTTIQPEAGMAVYAASKAAIKLFTAVMAREVGDRGITVNTVMPGPTIPGMFGNMPTEVQQQAAASSPFNRVGTPQDIADVVAFLVSEEARWLTGQDICANGGAKM</sequence>
<keyword evidence="3 5" id="KW-0560">Oxidoreductase</keyword>
<dbReference type="AlphaFoldDB" id="A0A951QI27"/>
<dbReference type="EMBL" id="JAHHHD010000079">
    <property type="protein sequence ID" value="MBW4662484.1"/>
    <property type="molecule type" value="Genomic_DNA"/>
</dbReference>
<dbReference type="InterPro" id="IPR020904">
    <property type="entry name" value="Sc_DH/Rdtase_CS"/>
</dbReference>
<dbReference type="PANTHER" id="PTHR43639">
    <property type="entry name" value="OXIDOREDUCTASE, SHORT-CHAIN DEHYDROGENASE/REDUCTASE FAMILY (AFU_ORTHOLOGUE AFUA_5G02870)"/>
    <property type="match status" value="1"/>
</dbReference>
<dbReference type="EC" id="1.1.1.47" evidence="5"/>
<dbReference type="GO" id="GO:0047936">
    <property type="term" value="F:glucose 1-dehydrogenase [NAD(P)+] activity"/>
    <property type="evidence" value="ECO:0007669"/>
    <property type="project" value="UniProtKB-EC"/>
</dbReference>
<dbReference type="FunFam" id="3.40.50.720:FF:000374">
    <property type="entry name" value="3-oxoacyl-(Acyl-carrier-protein) reductase"/>
    <property type="match status" value="1"/>
</dbReference>
<dbReference type="Proteomes" id="UP000757435">
    <property type="component" value="Unassembled WGS sequence"/>
</dbReference>
<dbReference type="InterPro" id="IPR036291">
    <property type="entry name" value="NAD(P)-bd_dom_sf"/>
</dbReference>
<accession>A0A951QI27</accession>
<protein>
    <submittedName>
        <fullName evidence="5">Glucose 1-dehydrogenase</fullName>
        <ecNumber evidence="5">1.1.1.47</ecNumber>
    </submittedName>
</protein>
<organism evidence="5 6">
    <name type="scientific">Drouetiella hepatica Uher 2000/2452</name>
    <dbReference type="NCBI Taxonomy" id="904376"/>
    <lineage>
        <taxon>Bacteria</taxon>
        <taxon>Bacillati</taxon>
        <taxon>Cyanobacteriota</taxon>
        <taxon>Cyanophyceae</taxon>
        <taxon>Oculatellales</taxon>
        <taxon>Oculatellaceae</taxon>
        <taxon>Drouetiella</taxon>
    </lineage>
</organism>
<reference evidence="5" key="2">
    <citation type="journal article" date="2022" name="Microbiol. Resour. Announc.">
        <title>Metagenome Sequencing to Explore Phylogenomics of Terrestrial Cyanobacteria.</title>
        <authorList>
            <person name="Ward R.D."/>
            <person name="Stajich J.E."/>
            <person name="Johansen J.R."/>
            <person name="Huntemann M."/>
            <person name="Clum A."/>
            <person name="Foster B."/>
            <person name="Foster B."/>
            <person name="Roux S."/>
            <person name="Palaniappan K."/>
            <person name="Varghese N."/>
            <person name="Mukherjee S."/>
            <person name="Reddy T.B.K."/>
            <person name="Daum C."/>
            <person name="Copeland A."/>
            <person name="Chen I.A."/>
            <person name="Ivanova N.N."/>
            <person name="Kyrpides N.C."/>
            <person name="Shapiro N."/>
            <person name="Eloe-Fadrosh E.A."/>
            <person name="Pietrasiak N."/>
        </authorList>
    </citation>
    <scope>NUCLEOTIDE SEQUENCE</scope>
    <source>
        <strain evidence="5">UHER 2000/2452</strain>
    </source>
</reference>
<dbReference type="PANTHER" id="PTHR43639:SF1">
    <property type="entry name" value="SHORT-CHAIN DEHYDROGENASE_REDUCTASE FAMILY PROTEIN"/>
    <property type="match status" value="1"/>
</dbReference>
<name>A0A951QI27_9CYAN</name>
<dbReference type="PRINTS" id="PR00080">
    <property type="entry name" value="SDRFAMILY"/>
</dbReference>
<comment type="similarity">
    <text evidence="1">Belongs to the short-chain dehydrogenases/reductases (SDR) family.</text>
</comment>
<keyword evidence="2" id="KW-0521">NADP</keyword>
<dbReference type="InterPro" id="IPR057326">
    <property type="entry name" value="KR_dom"/>
</dbReference>